<dbReference type="InterPro" id="IPR050306">
    <property type="entry name" value="PfkB_Carbo_kinase"/>
</dbReference>
<dbReference type="InterPro" id="IPR029056">
    <property type="entry name" value="Ribokinase-like"/>
</dbReference>
<dbReference type="PANTHER" id="PTHR43085">
    <property type="entry name" value="HEXOKINASE FAMILY MEMBER"/>
    <property type="match status" value="1"/>
</dbReference>
<dbReference type="InterPro" id="IPR002173">
    <property type="entry name" value="Carboh/pur_kinase_PfkB_CS"/>
</dbReference>
<reference evidence="6 7" key="1">
    <citation type="journal article" date="2015" name="Genome Announc.">
        <title>Complete genome sequences for 35 biothreat assay-relevant bacillus species.</title>
        <authorList>
            <person name="Johnson S.L."/>
            <person name="Daligault H.E."/>
            <person name="Davenport K.W."/>
            <person name="Jaissle J."/>
            <person name="Frey K.G."/>
            <person name="Ladner J.T."/>
            <person name="Broomall S.M."/>
            <person name="Bishop-Lilly K.A."/>
            <person name="Bruce D.C."/>
            <person name="Gibbons H.S."/>
            <person name="Coyne S.R."/>
            <person name="Lo C.C."/>
            <person name="Meincke L."/>
            <person name="Munk A.C."/>
            <person name="Koroleva G.I."/>
            <person name="Rosenzweig C.N."/>
            <person name="Palacios G.F."/>
            <person name="Redden C.L."/>
            <person name="Minogue T.D."/>
            <person name="Chain P.S."/>
        </authorList>
    </citation>
    <scope>NUCLEOTIDE SEQUENCE [LARGE SCALE GENOMIC DNA]</scope>
    <source>
        <strain evidence="7">ATCC 14581 / DSM 32 / JCM 2506 / NBRC 15308 / NCIMB 9376 / NCTC 10342 / NRRL B-14308 / VKM B-512</strain>
    </source>
</reference>
<accession>A0A0B6A690</accession>
<dbReference type="Gene3D" id="3.40.1190.20">
    <property type="match status" value="1"/>
</dbReference>
<comment type="similarity">
    <text evidence="1 4">Belongs to the carbohydrate kinase PfkB family.</text>
</comment>
<dbReference type="Pfam" id="PF00294">
    <property type="entry name" value="PfkB"/>
    <property type="match status" value="1"/>
</dbReference>
<evidence type="ECO:0000313" key="6">
    <source>
        <dbReference type="EMBL" id="AJI20420.1"/>
    </source>
</evidence>
<keyword evidence="2 4" id="KW-0808">Transferase</keyword>
<organism evidence="6 7">
    <name type="scientific">Priestia megaterium (strain ATCC 14581 / DSM 32 / CCUG 1817 / JCM 2506 / NBRC 15308 / NCIMB 9376 / NCTC 10342 / NRRL B-14308 / VKM B-512 / Ford 19)</name>
    <name type="common">Bacillus megaterium</name>
    <dbReference type="NCBI Taxonomy" id="1348623"/>
    <lineage>
        <taxon>Bacteria</taxon>
        <taxon>Bacillati</taxon>
        <taxon>Bacillota</taxon>
        <taxon>Bacilli</taxon>
        <taxon>Bacillales</taxon>
        <taxon>Bacillaceae</taxon>
        <taxon>Priestia</taxon>
    </lineage>
</organism>
<dbReference type="GO" id="GO:0006974">
    <property type="term" value="P:DNA damage response"/>
    <property type="evidence" value="ECO:0007669"/>
    <property type="project" value="TreeGrafter"/>
</dbReference>
<dbReference type="KEGG" id="bmeg:BG04_584"/>
<evidence type="ECO:0000313" key="7">
    <source>
        <dbReference type="Proteomes" id="UP000031829"/>
    </source>
</evidence>
<feature type="domain" description="Carbohydrate kinase PfkB" evidence="5">
    <location>
        <begin position="3"/>
        <end position="299"/>
    </location>
</feature>
<evidence type="ECO:0000256" key="3">
    <source>
        <dbReference type="ARBA" id="ARBA00022777"/>
    </source>
</evidence>
<dbReference type="GO" id="GO:0042840">
    <property type="term" value="P:D-glucuronate catabolic process"/>
    <property type="evidence" value="ECO:0007669"/>
    <property type="project" value="TreeGrafter"/>
</dbReference>
<evidence type="ECO:0000259" key="5">
    <source>
        <dbReference type="Pfam" id="PF00294"/>
    </source>
</evidence>
<name>A0A0B6A690_PRIM2</name>
<dbReference type="PANTHER" id="PTHR43085:SF15">
    <property type="entry name" value="2-DEHYDRO-3-DEOXYGLUCONOKINASE"/>
    <property type="match status" value="1"/>
</dbReference>
<dbReference type="GO" id="GO:0006000">
    <property type="term" value="P:fructose metabolic process"/>
    <property type="evidence" value="ECO:0007669"/>
    <property type="project" value="UniProtKB-ARBA"/>
</dbReference>
<evidence type="ECO:0000256" key="4">
    <source>
        <dbReference type="RuleBase" id="RU003704"/>
    </source>
</evidence>
<dbReference type="AlphaFoldDB" id="A0A0B6A690"/>
<dbReference type="GO" id="GO:0019698">
    <property type="term" value="P:D-galacturonate catabolic process"/>
    <property type="evidence" value="ECO:0007669"/>
    <property type="project" value="TreeGrafter"/>
</dbReference>
<dbReference type="RefSeq" id="WP_034649891.1">
    <property type="nucleotide sequence ID" value="NZ_BCVB01000012.1"/>
</dbReference>
<gene>
    <name evidence="6" type="ORF">BG04_584</name>
</gene>
<dbReference type="HOGENOM" id="CLU_027634_6_0_9"/>
<dbReference type="InterPro" id="IPR002139">
    <property type="entry name" value="Ribo/fructo_kinase"/>
</dbReference>
<dbReference type="GO" id="GO:0008673">
    <property type="term" value="F:2-dehydro-3-deoxygluconokinase activity"/>
    <property type="evidence" value="ECO:0007669"/>
    <property type="project" value="TreeGrafter"/>
</dbReference>
<dbReference type="PROSITE" id="PS00584">
    <property type="entry name" value="PFKB_KINASES_2"/>
    <property type="match status" value="1"/>
</dbReference>
<dbReference type="SUPFAM" id="SSF53613">
    <property type="entry name" value="Ribokinase-like"/>
    <property type="match status" value="1"/>
</dbReference>
<dbReference type="GeneID" id="93644084"/>
<evidence type="ECO:0000256" key="2">
    <source>
        <dbReference type="ARBA" id="ARBA00022679"/>
    </source>
</evidence>
<evidence type="ECO:0000256" key="1">
    <source>
        <dbReference type="ARBA" id="ARBA00010688"/>
    </source>
</evidence>
<dbReference type="Proteomes" id="UP000031829">
    <property type="component" value="Chromosome"/>
</dbReference>
<sequence>MDVISMGETMILFTPHSNGKMRYAKDFSSKIAGAESNTLIALSKLGYQTGWVSRLGKDELGERILSSIKGEGIDVKHVIFDDHAPTGLFLKQKTNEMNSKVFYYRQGSAASFMNPHDMNEEYISSAKYLYVTGITPALSDSCHEAVFQAMKAAKKNGVKIVFDPNLRKTLWDEETARQTLIKMATYADVILPGVNEGQFLFEKDNPEDIASALHQLGAELVVIKLGEEGAYYSTENESAYVEGFKVARVIDPVGAGDGFAAGILSGLIDNSSLIETVRRGCAIGAMVVTVEGDIEGLPDKKELYEFMNAITREDVIR</sequence>
<protein>
    <submittedName>
        <fullName evidence="6">Phosphomethylpyrimidine kinase family protein</fullName>
    </submittedName>
</protein>
<dbReference type="InterPro" id="IPR011611">
    <property type="entry name" value="PfkB_dom"/>
</dbReference>
<dbReference type="PRINTS" id="PR00990">
    <property type="entry name" value="RIBOKINASE"/>
</dbReference>
<dbReference type="EMBL" id="CP009920">
    <property type="protein sequence ID" value="AJI20420.1"/>
    <property type="molecule type" value="Genomic_DNA"/>
</dbReference>
<dbReference type="GO" id="GO:0005829">
    <property type="term" value="C:cytosol"/>
    <property type="evidence" value="ECO:0007669"/>
    <property type="project" value="TreeGrafter"/>
</dbReference>
<dbReference type="GO" id="GO:0008865">
    <property type="term" value="F:fructokinase activity"/>
    <property type="evidence" value="ECO:0007669"/>
    <property type="project" value="UniProtKB-ARBA"/>
</dbReference>
<keyword evidence="3 4" id="KW-0418">Kinase</keyword>
<dbReference type="CDD" id="cd01166">
    <property type="entry name" value="KdgK"/>
    <property type="match status" value="1"/>
</dbReference>
<proteinExistence type="inferred from homology"/>